<keyword evidence="3" id="KW-1185">Reference proteome</keyword>
<dbReference type="InterPro" id="IPR022190">
    <property type="entry name" value="DUF3716"/>
</dbReference>
<evidence type="ECO:0000313" key="2">
    <source>
        <dbReference type="EMBL" id="PYI35521.1"/>
    </source>
</evidence>
<evidence type="ECO:0000256" key="1">
    <source>
        <dbReference type="SAM" id="MobiDB-lite"/>
    </source>
</evidence>
<gene>
    <name evidence="2" type="ORF">BP00DRAFT_442693</name>
</gene>
<proteinExistence type="predicted"/>
<dbReference type="Proteomes" id="UP000248817">
    <property type="component" value="Unassembled WGS sequence"/>
</dbReference>
<feature type="compositionally biased region" description="Basic and acidic residues" evidence="1">
    <location>
        <begin position="219"/>
        <end position="228"/>
    </location>
</feature>
<evidence type="ECO:0000313" key="3">
    <source>
        <dbReference type="Proteomes" id="UP000248817"/>
    </source>
</evidence>
<feature type="region of interest" description="Disordered" evidence="1">
    <location>
        <begin position="192"/>
        <end position="257"/>
    </location>
</feature>
<protein>
    <submittedName>
        <fullName evidence="2">Uncharacterized protein</fullName>
    </submittedName>
</protein>
<organism evidence="2 3">
    <name type="scientific">Aspergillus indologenus CBS 114.80</name>
    <dbReference type="NCBI Taxonomy" id="1450541"/>
    <lineage>
        <taxon>Eukaryota</taxon>
        <taxon>Fungi</taxon>
        <taxon>Dikarya</taxon>
        <taxon>Ascomycota</taxon>
        <taxon>Pezizomycotina</taxon>
        <taxon>Eurotiomycetes</taxon>
        <taxon>Eurotiomycetidae</taxon>
        <taxon>Eurotiales</taxon>
        <taxon>Aspergillaceae</taxon>
        <taxon>Aspergillus</taxon>
        <taxon>Aspergillus subgen. Circumdati</taxon>
    </lineage>
</organism>
<accession>A0A2V5IHA9</accession>
<feature type="compositionally biased region" description="Acidic residues" evidence="1">
    <location>
        <begin position="229"/>
        <end position="242"/>
    </location>
</feature>
<dbReference type="EMBL" id="KZ825469">
    <property type="protein sequence ID" value="PYI35521.1"/>
    <property type="molecule type" value="Genomic_DNA"/>
</dbReference>
<dbReference type="AlphaFoldDB" id="A0A2V5IHA9"/>
<feature type="compositionally biased region" description="Basic residues" evidence="1">
    <location>
        <begin position="194"/>
        <end position="206"/>
    </location>
</feature>
<reference evidence="2 3" key="1">
    <citation type="submission" date="2018-02" db="EMBL/GenBank/DDBJ databases">
        <title>The genomes of Aspergillus section Nigri reveals drivers in fungal speciation.</title>
        <authorList>
            <consortium name="DOE Joint Genome Institute"/>
            <person name="Vesth T.C."/>
            <person name="Nybo J."/>
            <person name="Theobald S."/>
            <person name="Brandl J."/>
            <person name="Frisvad J.C."/>
            <person name="Nielsen K.F."/>
            <person name="Lyhne E.K."/>
            <person name="Kogle M.E."/>
            <person name="Kuo A."/>
            <person name="Riley R."/>
            <person name="Clum A."/>
            <person name="Nolan M."/>
            <person name="Lipzen A."/>
            <person name="Salamov A."/>
            <person name="Henrissat B."/>
            <person name="Wiebenga A."/>
            <person name="De vries R.P."/>
            <person name="Grigoriev I.V."/>
            <person name="Mortensen U.H."/>
            <person name="Andersen M.R."/>
            <person name="Baker S.E."/>
        </authorList>
    </citation>
    <scope>NUCLEOTIDE SEQUENCE [LARGE SCALE GENOMIC DNA]</scope>
    <source>
        <strain evidence="2 3">CBS 114.80</strain>
    </source>
</reference>
<dbReference type="Pfam" id="PF12511">
    <property type="entry name" value="DUF3716"/>
    <property type="match status" value="1"/>
</dbReference>
<sequence length="305" mass="34479">MSAQSLSCYAHLGRLGAGRALGAWVLAGVPPFAFREGLGWAFVLRGWVGVTPRRFGGGEDLLFGLPHAQARSRWVHALVALMRAVAVGEVNEANRLSPIYRDEAGNYPCRAEPKFELREARLVMLRGDIFSGAEECTNCKAGKGKWKQCVAISKEILEGIRMDGQAACANCIAGWKGYCSFDKKWTAAKEEARRQRKNDRQRRTRERQRDSMEEEEIEEKTREEKTEEKTEEEEEEEEEEDKDLAGPWTQGVRSGTSGSCALLQRPDRYNLEGVWCRAEYWSKTLEEIGCYLAHIGQLDLARELN</sequence>
<name>A0A2V5IHA9_9EURO</name>